<dbReference type="CDD" id="cd00431">
    <property type="entry name" value="cysteine_hydrolases"/>
    <property type="match status" value="1"/>
</dbReference>
<dbReference type="AlphaFoldDB" id="A0A232LP60"/>
<feature type="compositionally biased region" description="Basic and acidic residues" evidence="2">
    <location>
        <begin position="422"/>
        <end position="431"/>
    </location>
</feature>
<dbReference type="InterPro" id="IPR027450">
    <property type="entry name" value="AlkB-like"/>
</dbReference>
<evidence type="ECO:0008006" key="7">
    <source>
        <dbReference type="Google" id="ProtNLM"/>
    </source>
</evidence>
<evidence type="ECO:0000259" key="4">
    <source>
        <dbReference type="PROSITE" id="PS51471"/>
    </source>
</evidence>
<evidence type="ECO:0000313" key="5">
    <source>
        <dbReference type="EMBL" id="OXV05935.1"/>
    </source>
</evidence>
<accession>A0A232LP60</accession>
<dbReference type="PROSITE" id="PS51471">
    <property type="entry name" value="FE2OG_OXY"/>
    <property type="match status" value="1"/>
</dbReference>
<gene>
    <name evidence="5" type="ORF">Egran_06298</name>
</gene>
<comment type="similarity">
    <text evidence="1">Belongs to the isochorismatase family.</text>
</comment>
<feature type="domain" description="GST C-terminal" evidence="3">
    <location>
        <begin position="759"/>
        <end position="882"/>
    </location>
</feature>
<dbReference type="GO" id="GO:0051213">
    <property type="term" value="F:dioxygenase activity"/>
    <property type="evidence" value="ECO:0007669"/>
    <property type="project" value="InterPro"/>
</dbReference>
<dbReference type="GO" id="GO:0006307">
    <property type="term" value="P:DNA alkylation repair"/>
    <property type="evidence" value="ECO:0007669"/>
    <property type="project" value="InterPro"/>
</dbReference>
<feature type="compositionally biased region" description="Acidic residues" evidence="2">
    <location>
        <begin position="320"/>
        <end position="330"/>
    </location>
</feature>
<dbReference type="InterPro" id="IPR010987">
    <property type="entry name" value="Glutathione-S-Trfase_C-like"/>
</dbReference>
<dbReference type="InterPro" id="IPR005123">
    <property type="entry name" value="Oxoglu/Fe-dep_dioxygenase_dom"/>
</dbReference>
<feature type="compositionally biased region" description="Basic and acidic residues" evidence="2">
    <location>
        <begin position="331"/>
        <end position="356"/>
    </location>
</feature>
<dbReference type="PROSITE" id="PS50405">
    <property type="entry name" value="GST_CTER"/>
    <property type="match status" value="1"/>
</dbReference>
<reference evidence="5 6" key="1">
    <citation type="journal article" date="2015" name="Environ. Microbiol.">
        <title>Metagenome sequence of Elaphomyces granulatus from sporocarp tissue reveals Ascomycota ectomycorrhizal fingerprints of genome expansion and a Proteobacteria-rich microbiome.</title>
        <authorList>
            <person name="Quandt C.A."/>
            <person name="Kohler A."/>
            <person name="Hesse C.N."/>
            <person name="Sharpton T.J."/>
            <person name="Martin F."/>
            <person name="Spatafora J.W."/>
        </authorList>
    </citation>
    <scope>NUCLEOTIDE SEQUENCE [LARGE SCALE GENOMIC DNA]</scope>
    <source>
        <strain evidence="5 6">OSC145934</strain>
    </source>
</reference>
<dbReference type="Pfam" id="PF13532">
    <property type="entry name" value="2OG-FeII_Oxy_2"/>
    <property type="match status" value="1"/>
</dbReference>
<dbReference type="InterPro" id="IPR000868">
    <property type="entry name" value="Isochorismatase-like_dom"/>
</dbReference>
<dbReference type="InterPro" id="IPR037151">
    <property type="entry name" value="AlkB-like_sf"/>
</dbReference>
<protein>
    <recommendedName>
        <fullName evidence="7">Fe2OG dioxygenase domain-containing protein</fullName>
    </recommendedName>
</protein>
<keyword evidence="6" id="KW-1185">Reference proteome</keyword>
<comment type="caution">
    <text evidence="5">The sequence shown here is derived from an EMBL/GenBank/DDBJ whole genome shotgun (WGS) entry which is preliminary data.</text>
</comment>
<evidence type="ECO:0000259" key="3">
    <source>
        <dbReference type="PROSITE" id="PS50405"/>
    </source>
</evidence>
<dbReference type="CDD" id="cd00299">
    <property type="entry name" value="GST_C_family"/>
    <property type="match status" value="1"/>
</dbReference>
<dbReference type="Pfam" id="PF00857">
    <property type="entry name" value="Isochorismatase"/>
    <property type="match status" value="1"/>
</dbReference>
<dbReference type="PANTHER" id="PTHR31212">
    <property type="entry name" value="ALPHA-KETOGLUTARATE-DEPENDENT DIOXYGENASE ALKB HOMOLOG 3"/>
    <property type="match status" value="1"/>
</dbReference>
<dbReference type="Proteomes" id="UP000243515">
    <property type="component" value="Unassembled WGS sequence"/>
</dbReference>
<evidence type="ECO:0000256" key="2">
    <source>
        <dbReference type="SAM" id="MobiDB-lite"/>
    </source>
</evidence>
<sequence length="882" mass="98230">MAAHSRMQVPHSQLPTIQTRKALLLLDLQNDFVRTSGHLPVSNVANFIDLIPGLVQSFRRSGDIVWVRSQYESSCLLIDPDTGSERIVLAAGSLDSKKRTKSSIQVRKRDAATQRNNVRTRGENTDADKVGVADAEIAEEESNEVDPEAFLSGPDPPCRPQTPGVQFPAPIVAAVDHEVDTQIIKSDYSALQSPGLVLSLRSQFVTELYLCGTLSNISVYATALDAVRQGFAVTLIEDCLGFRSFARHEEAMRRMADIMGANGISTKELLEEQDWEETDDIAHASPRIDDSSDIPGVTPAGLDGVLDYLAVGLVTAGDNGNDENEGDERDDPNKGHEVQVKREVQMDAEQKQGQKNEEDDGEEERRVDERNSATIPRRSVPAERQRTRMRRPRRPEAPETNSAPKLKPAKTTKPTQPGIRGPGDRIGEGDSRIQYNLDLPSEAFTRIRDEVRWQKMYHLSGPVPRLVAVQGEIRPDGVIPIYRHPADESPQLQSYTSTVQLVRTAVEQALGHPLNHVLIQRYRDGQDRISEHADKTLDIVRGSYIANVSLGAQRTMVLRTKVTAVDTAEDDSAGRPTQRVPMPHESLFVLGEHTNRRWLHSIRPDRRPDSAKAPEERAFGGERISLTFRHIGTFIQPSTTVIWGQGAVAKHPNQARPVIHGDAAETERLIRAFGRENHDPNFDWDAIYGGGFDVVNFNIPSIVTLVLSDDDIADLRVRLALAENGLRHEVVSDPPTPTAPKRAAECERPIYLSPDGNVTVTGDIKILSYLGQLSSDQQRPGVDRLPGGSRLEAIEELTVLWRRSRQGYEETFRALAYWDQMLQGKNYLNGSVFGIDDCALWPVLRAIVREKGPESLAEWPSLNTYYYRVEKRGCVRVVLEEI</sequence>
<dbReference type="PANTHER" id="PTHR31212:SF5">
    <property type="entry name" value="ISOCHORISMATASE FAMILY PROTEIN FAMILY (AFU_ORTHOLOGUE AFUA_3G14500)"/>
    <property type="match status" value="1"/>
</dbReference>
<dbReference type="SUPFAM" id="SSF51197">
    <property type="entry name" value="Clavaminate synthase-like"/>
    <property type="match status" value="1"/>
</dbReference>
<feature type="compositionally biased region" description="Low complexity" evidence="2">
    <location>
        <begin position="398"/>
        <end position="417"/>
    </location>
</feature>
<name>A0A232LP60_9EURO</name>
<dbReference type="InterPro" id="IPR036282">
    <property type="entry name" value="Glutathione-S-Trfase_C_sf"/>
</dbReference>
<evidence type="ECO:0000256" key="1">
    <source>
        <dbReference type="ARBA" id="ARBA00006336"/>
    </source>
</evidence>
<feature type="region of interest" description="Disordered" evidence="2">
    <location>
        <begin position="316"/>
        <end position="431"/>
    </location>
</feature>
<dbReference type="OrthoDB" id="445341at2759"/>
<evidence type="ECO:0000313" key="6">
    <source>
        <dbReference type="Proteomes" id="UP000243515"/>
    </source>
</evidence>
<dbReference type="Gene3D" id="1.20.1050.10">
    <property type="match status" value="1"/>
</dbReference>
<dbReference type="EMBL" id="NPHW01006296">
    <property type="protein sequence ID" value="OXV05935.1"/>
    <property type="molecule type" value="Genomic_DNA"/>
</dbReference>
<feature type="domain" description="Fe2OG dioxygenase" evidence="4">
    <location>
        <begin position="513"/>
        <end position="632"/>
    </location>
</feature>
<dbReference type="InterPro" id="IPR036380">
    <property type="entry name" value="Isochorismatase-like_sf"/>
</dbReference>
<dbReference type="Gene3D" id="3.40.50.850">
    <property type="entry name" value="Isochorismatase-like"/>
    <property type="match status" value="1"/>
</dbReference>
<dbReference type="SUPFAM" id="SSF52499">
    <property type="entry name" value="Isochorismatase-like hydrolases"/>
    <property type="match status" value="1"/>
</dbReference>
<proteinExistence type="inferred from homology"/>
<dbReference type="SUPFAM" id="SSF47616">
    <property type="entry name" value="GST C-terminal domain-like"/>
    <property type="match status" value="1"/>
</dbReference>
<dbReference type="InterPro" id="IPR032854">
    <property type="entry name" value="ALKBH3"/>
</dbReference>
<dbReference type="Gene3D" id="2.60.120.590">
    <property type="entry name" value="Alpha-ketoglutarate-dependent dioxygenase AlkB-like"/>
    <property type="match status" value="1"/>
</dbReference>
<organism evidence="5 6">
    <name type="scientific">Elaphomyces granulatus</name>
    <dbReference type="NCBI Taxonomy" id="519963"/>
    <lineage>
        <taxon>Eukaryota</taxon>
        <taxon>Fungi</taxon>
        <taxon>Dikarya</taxon>
        <taxon>Ascomycota</taxon>
        <taxon>Pezizomycotina</taxon>
        <taxon>Eurotiomycetes</taxon>
        <taxon>Eurotiomycetidae</taxon>
        <taxon>Eurotiales</taxon>
        <taxon>Elaphomycetaceae</taxon>
        <taxon>Elaphomyces</taxon>
    </lineage>
</organism>